<feature type="chain" id="PRO_5028900704" evidence="1">
    <location>
        <begin position="26"/>
        <end position="86"/>
    </location>
</feature>
<gene>
    <name evidence="2" type="ORF">TWF106_007822</name>
</gene>
<dbReference type="EMBL" id="WIWS01000043">
    <property type="protein sequence ID" value="KAF3217859.1"/>
    <property type="molecule type" value="Genomic_DNA"/>
</dbReference>
<feature type="signal peptide" evidence="1">
    <location>
        <begin position="1"/>
        <end position="25"/>
    </location>
</feature>
<comment type="caution">
    <text evidence="2">The sequence shown here is derived from an EMBL/GenBank/DDBJ whole genome shotgun (WGS) entry which is preliminary data.</text>
</comment>
<keyword evidence="1" id="KW-0732">Signal</keyword>
<sequence>MPMGVRPRLKLKLKLALVMRSLSLARLRSNRISSMAKAPGVDPELNPTSEIICNARTLQALPTYKASLMGSQQAGSPLVTKQSRVR</sequence>
<dbReference type="Proteomes" id="UP000472727">
    <property type="component" value="Unassembled WGS sequence"/>
</dbReference>
<organism evidence="2 3">
    <name type="scientific">Orbilia oligospora</name>
    <name type="common">Nematode-trapping fungus</name>
    <name type="synonym">Arthrobotrys oligospora</name>
    <dbReference type="NCBI Taxonomy" id="2813651"/>
    <lineage>
        <taxon>Eukaryota</taxon>
        <taxon>Fungi</taxon>
        <taxon>Dikarya</taxon>
        <taxon>Ascomycota</taxon>
        <taxon>Pezizomycotina</taxon>
        <taxon>Orbiliomycetes</taxon>
        <taxon>Orbiliales</taxon>
        <taxon>Orbiliaceae</taxon>
        <taxon>Orbilia</taxon>
    </lineage>
</organism>
<proteinExistence type="predicted"/>
<evidence type="ECO:0000313" key="3">
    <source>
        <dbReference type="Proteomes" id="UP000472727"/>
    </source>
</evidence>
<evidence type="ECO:0000313" key="2">
    <source>
        <dbReference type="EMBL" id="KAF3217859.1"/>
    </source>
</evidence>
<dbReference type="AlphaFoldDB" id="A0A7C8UZW2"/>
<evidence type="ECO:0000256" key="1">
    <source>
        <dbReference type="SAM" id="SignalP"/>
    </source>
</evidence>
<accession>A0A7C8UZW2</accession>
<name>A0A7C8UZW2_ORBOL</name>
<reference evidence="2 3" key="1">
    <citation type="submission" date="2019-06" db="EMBL/GenBank/DDBJ databases">
        <authorList>
            <person name="Palmer J.M."/>
        </authorList>
    </citation>
    <scope>NUCLEOTIDE SEQUENCE [LARGE SCALE GENOMIC DNA]</scope>
    <source>
        <strain evidence="2 3">TWF106</strain>
    </source>
</reference>
<protein>
    <submittedName>
        <fullName evidence="2">Uncharacterized protein</fullName>
    </submittedName>
</protein>